<sequence length="62" mass="7523">MEFLILVVVVIVALYIFNLGGVKQHRRNLQDEIEKSLDKNYKPFTDEEKKRWQEIMKEIDDR</sequence>
<evidence type="ECO:0000313" key="2">
    <source>
        <dbReference type="Proteomes" id="UP000255269"/>
    </source>
</evidence>
<accession>A0A377Q1F5</accession>
<dbReference type="Proteomes" id="UP000255269">
    <property type="component" value="Unassembled WGS sequence"/>
</dbReference>
<name>A0A377Q1F5_9HELI</name>
<organism evidence="1 2">
    <name type="scientific">Helicobacter pullorum</name>
    <dbReference type="NCBI Taxonomy" id="35818"/>
    <lineage>
        <taxon>Bacteria</taxon>
        <taxon>Pseudomonadati</taxon>
        <taxon>Campylobacterota</taxon>
        <taxon>Epsilonproteobacteria</taxon>
        <taxon>Campylobacterales</taxon>
        <taxon>Helicobacteraceae</taxon>
        <taxon>Helicobacter</taxon>
    </lineage>
</organism>
<proteinExistence type="predicted"/>
<gene>
    <name evidence="1" type="ORF">NCTC13156_01362</name>
</gene>
<dbReference type="EMBL" id="UGJF01000001">
    <property type="protein sequence ID" value="STQ88522.1"/>
    <property type="molecule type" value="Genomic_DNA"/>
</dbReference>
<reference evidence="1 2" key="1">
    <citation type="submission" date="2018-06" db="EMBL/GenBank/DDBJ databases">
        <authorList>
            <consortium name="Pathogen Informatics"/>
            <person name="Doyle S."/>
        </authorList>
    </citation>
    <scope>NUCLEOTIDE SEQUENCE [LARGE SCALE GENOMIC DNA]</scope>
    <source>
        <strain evidence="1 2">NCTC13156</strain>
    </source>
</reference>
<protein>
    <submittedName>
        <fullName evidence="1">Uncharacterized protein</fullName>
    </submittedName>
</protein>
<dbReference type="RefSeq" id="WP_115057088.1">
    <property type="nucleotide sequence ID" value="NZ_UGJF01000001.1"/>
</dbReference>
<evidence type="ECO:0000313" key="1">
    <source>
        <dbReference type="EMBL" id="STQ88522.1"/>
    </source>
</evidence>
<dbReference type="AlphaFoldDB" id="A0A377Q1F5"/>